<proteinExistence type="inferred from homology"/>
<evidence type="ECO:0000313" key="4">
    <source>
        <dbReference type="Proteomes" id="UP000245474"/>
    </source>
</evidence>
<dbReference type="OrthoDB" id="9780943at2"/>
<sequence>MKLLQTTKYGLVAGIFALQTLGAAVAADVPDKPGGFPERPITMIVPFGAGGGSDQFARAMAEPMGRIMGVPITVVNKPGGGGRAGIPDFMAAPADGYTILEFSDDVLTLYSSGSIDENPTVDWTPIGIGNITFSQIYIRGDEDRFTDWESFVEYAEENPGSATMANISHEGSLEVISTRALLESVGIELQQVSYDKPTERYAALVGGHTDTLFEQPGDVANLLNSGQFKPILSFLKEAPSSFPDVPTLTDIGVEFEPIFRVRGMVVRGDVPEERKEYLEAVFKAAYESESFQAFLERKNMKMLNNYRGREGSVALIDGMIETFRNAD</sequence>
<accession>A0A2U2MX87</accession>
<dbReference type="CDD" id="cd07012">
    <property type="entry name" value="PBP2_Bug_TTT"/>
    <property type="match status" value="1"/>
</dbReference>
<dbReference type="InterPro" id="IPR005064">
    <property type="entry name" value="BUG"/>
</dbReference>
<evidence type="ECO:0000256" key="2">
    <source>
        <dbReference type="SAM" id="SignalP"/>
    </source>
</evidence>
<protein>
    <recommendedName>
        <fullName evidence="5">Tripartite tricarboxylate transporter substrate binding protein</fullName>
    </recommendedName>
</protein>
<comment type="similarity">
    <text evidence="1">Belongs to the UPF0065 (bug) family.</text>
</comment>
<feature type="signal peptide" evidence="2">
    <location>
        <begin position="1"/>
        <end position="26"/>
    </location>
</feature>
<evidence type="ECO:0008006" key="5">
    <source>
        <dbReference type="Google" id="ProtNLM"/>
    </source>
</evidence>
<comment type="caution">
    <text evidence="3">The sequence shown here is derived from an EMBL/GenBank/DDBJ whole genome shotgun (WGS) entry which is preliminary data.</text>
</comment>
<reference evidence="3 4" key="1">
    <citation type="submission" date="2018-05" db="EMBL/GenBank/DDBJ databases">
        <title>Spiribacter halobius sp. nov., a moderately halophilic bacterium isolated from marine solar saltern.</title>
        <authorList>
            <person name="Zheng W.-S."/>
            <person name="Lu D.-C."/>
            <person name="Du Z.-J."/>
        </authorList>
    </citation>
    <scope>NUCLEOTIDE SEQUENCE [LARGE SCALE GENOMIC DNA]</scope>
    <source>
        <strain evidence="3 4">E85</strain>
    </source>
</reference>
<keyword evidence="4" id="KW-1185">Reference proteome</keyword>
<dbReference type="PANTHER" id="PTHR42928">
    <property type="entry name" value="TRICARBOXYLATE-BINDING PROTEIN"/>
    <property type="match status" value="1"/>
</dbReference>
<feature type="chain" id="PRO_5015527352" description="Tripartite tricarboxylate transporter substrate binding protein" evidence="2">
    <location>
        <begin position="27"/>
        <end position="327"/>
    </location>
</feature>
<dbReference type="Proteomes" id="UP000245474">
    <property type="component" value="Unassembled WGS sequence"/>
</dbReference>
<keyword evidence="2" id="KW-0732">Signal</keyword>
<dbReference type="RefSeq" id="WP_109679857.1">
    <property type="nucleotide sequence ID" value="NZ_CP086615.1"/>
</dbReference>
<dbReference type="InterPro" id="IPR042100">
    <property type="entry name" value="Bug_dom1"/>
</dbReference>
<dbReference type="EMBL" id="QFFI01000033">
    <property type="protein sequence ID" value="PWG61478.1"/>
    <property type="molecule type" value="Genomic_DNA"/>
</dbReference>
<dbReference type="PIRSF" id="PIRSF017082">
    <property type="entry name" value="YflP"/>
    <property type="match status" value="1"/>
</dbReference>
<dbReference type="Gene3D" id="3.40.190.150">
    <property type="entry name" value="Bordetella uptake gene, domain 1"/>
    <property type="match status" value="1"/>
</dbReference>
<dbReference type="AlphaFoldDB" id="A0A2U2MX87"/>
<evidence type="ECO:0000313" key="3">
    <source>
        <dbReference type="EMBL" id="PWG61478.1"/>
    </source>
</evidence>
<gene>
    <name evidence="3" type="ORF">DEM34_16075</name>
</gene>
<name>A0A2U2MX87_9GAMM</name>
<dbReference type="Gene3D" id="3.40.190.10">
    <property type="entry name" value="Periplasmic binding protein-like II"/>
    <property type="match status" value="1"/>
</dbReference>
<dbReference type="Pfam" id="PF03401">
    <property type="entry name" value="TctC"/>
    <property type="match status" value="1"/>
</dbReference>
<dbReference type="PANTHER" id="PTHR42928:SF5">
    <property type="entry name" value="BLR1237 PROTEIN"/>
    <property type="match status" value="1"/>
</dbReference>
<evidence type="ECO:0000256" key="1">
    <source>
        <dbReference type="ARBA" id="ARBA00006987"/>
    </source>
</evidence>
<organism evidence="3 4">
    <name type="scientific">Sediminicurvatus halobius</name>
    <dbReference type="NCBI Taxonomy" id="2182432"/>
    <lineage>
        <taxon>Bacteria</taxon>
        <taxon>Pseudomonadati</taxon>
        <taxon>Pseudomonadota</taxon>
        <taxon>Gammaproteobacteria</taxon>
        <taxon>Chromatiales</taxon>
        <taxon>Ectothiorhodospiraceae</taxon>
        <taxon>Sediminicurvatus</taxon>
    </lineage>
</organism>